<dbReference type="Proteomes" id="UP001295444">
    <property type="component" value="Chromosome 04"/>
</dbReference>
<evidence type="ECO:0000313" key="2">
    <source>
        <dbReference type="Proteomes" id="UP001295444"/>
    </source>
</evidence>
<name>A0AAD1S4G5_PELCU</name>
<accession>A0AAD1S4G5</accession>
<dbReference type="EMBL" id="OW240915">
    <property type="protein sequence ID" value="CAH2285972.1"/>
    <property type="molecule type" value="Genomic_DNA"/>
</dbReference>
<organism evidence="1 2">
    <name type="scientific">Pelobates cultripes</name>
    <name type="common">Western spadefoot toad</name>
    <dbReference type="NCBI Taxonomy" id="61616"/>
    <lineage>
        <taxon>Eukaryota</taxon>
        <taxon>Metazoa</taxon>
        <taxon>Chordata</taxon>
        <taxon>Craniata</taxon>
        <taxon>Vertebrata</taxon>
        <taxon>Euteleostomi</taxon>
        <taxon>Amphibia</taxon>
        <taxon>Batrachia</taxon>
        <taxon>Anura</taxon>
        <taxon>Pelobatoidea</taxon>
        <taxon>Pelobatidae</taxon>
        <taxon>Pelobates</taxon>
    </lineage>
</organism>
<keyword evidence="2" id="KW-1185">Reference proteome</keyword>
<sequence>MKASQKGSKLKPKGSAVQLMVQLVSKLTDVTDDAVKCMVAKGLMEVLDSHVDLEEGSSTASTVSTADISGLEGTQWILAQMKEDRLFLAGEIERNALEIRMEIQAIGVWTATLEVKAEAAAKAQNSLLSQSHEWGT</sequence>
<reference evidence="1" key="1">
    <citation type="submission" date="2022-03" db="EMBL/GenBank/DDBJ databases">
        <authorList>
            <person name="Alioto T."/>
            <person name="Alioto T."/>
            <person name="Gomez Garrido J."/>
        </authorList>
    </citation>
    <scope>NUCLEOTIDE SEQUENCE</scope>
</reference>
<dbReference type="AlphaFoldDB" id="A0AAD1S4G5"/>
<protein>
    <submittedName>
        <fullName evidence="1">Uncharacterized protein</fullName>
    </submittedName>
</protein>
<gene>
    <name evidence="1" type="ORF">PECUL_23A021827</name>
</gene>
<evidence type="ECO:0000313" key="1">
    <source>
        <dbReference type="EMBL" id="CAH2285972.1"/>
    </source>
</evidence>
<proteinExistence type="predicted"/>